<dbReference type="Pfam" id="PF01520">
    <property type="entry name" value="Amidase_3"/>
    <property type="match status" value="1"/>
</dbReference>
<dbReference type="Proteomes" id="UP000812961">
    <property type="component" value="Unassembled WGS sequence"/>
</dbReference>
<feature type="region of interest" description="Disordered" evidence="4">
    <location>
        <begin position="302"/>
        <end position="368"/>
    </location>
</feature>
<organism evidence="7 8">
    <name type="scientific">Chitinophaga rhizophila</name>
    <dbReference type="NCBI Taxonomy" id="2866212"/>
    <lineage>
        <taxon>Bacteria</taxon>
        <taxon>Pseudomonadati</taxon>
        <taxon>Bacteroidota</taxon>
        <taxon>Chitinophagia</taxon>
        <taxon>Chitinophagales</taxon>
        <taxon>Chitinophagaceae</taxon>
        <taxon>Chitinophaga</taxon>
    </lineage>
</organism>
<keyword evidence="3" id="KW-0378">Hydrolase</keyword>
<feature type="compositionally biased region" description="Low complexity" evidence="4">
    <location>
        <begin position="335"/>
        <end position="355"/>
    </location>
</feature>
<evidence type="ECO:0000256" key="1">
    <source>
        <dbReference type="ARBA" id="ARBA00001561"/>
    </source>
</evidence>
<evidence type="ECO:0000313" key="7">
    <source>
        <dbReference type="EMBL" id="MBW8684819.1"/>
    </source>
</evidence>
<gene>
    <name evidence="7" type="ORF">K1Y79_10805</name>
</gene>
<dbReference type="InterPro" id="IPR002508">
    <property type="entry name" value="MurNAc-LAA_cat"/>
</dbReference>
<reference evidence="7 8" key="1">
    <citation type="submission" date="2021-08" db="EMBL/GenBank/DDBJ databases">
        <title>The genome sequence of Chitinophaga sp. B61.</title>
        <authorList>
            <person name="Zhang X."/>
        </authorList>
    </citation>
    <scope>NUCLEOTIDE SEQUENCE [LARGE SCALE GENOMIC DNA]</scope>
    <source>
        <strain evidence="7 8">B61</strain>
    </source>
</reference>
<evidence type="ECO:0000256" key="2">
    <source>
        <dbReference type="ARBA" id="ARBA00011901"/>
    </source>
</evidence>
<comment type="caution">
    <text evidence="7">The sequence shown here is derived from an EMBL/GenBank/DDBJ whole genome shotgun (WGS) entry which is preliminary data.</text>
</comment>
<keyword evidence="5" id="KW-0812">Transmembrane</keyword>
<evidence type="ECO:0000259" key="6">
    <source>
        <dbReference type="SMART" id="SM00646"/>
    </source>
</evidence>
<dbReference type="EC" id="3.5.1.28" evidence="2"/>
<dbReference type="CDD" id="cd02696">
    <property type="entry name" value="MurNAc-LAA"/>
    <property type="match status" value="1"/>
</dbReference>
<feature type="compositionally biased region" description="Basic and acidic residues" evidence="4">
    <location>
        <begin position="302"/>
        <end position="311"/>
    </location>
</feature>
<dbReference type="PANTHER" id="PTHR30404:SF0">
    <property type="entry name" value="N-ACETYLMURAMOYL-L-ALANINE AMIDASE AMIC"/>
    <property type="match status" value="1"/>
</dbReference>
<feature type="domain" description="MurNAc-LAA" evidence="6">
    <location>
        <begin position="106"/>
        <end position="295"/>
    </location>
</feature>
<evidence type="ECO:0000256" key="3">
    <source>
        <dbReference type="ARBA" id="ARBA00022801"/>
    </source>
</evidence>
<keyword evidence="8" id="KW-1185">Reference proteome</keyword>
<feature type="transmembrane region" description="Helical" evidence="5">
    <location>
        <begin position="6"/>
        <end position="23"/>
    </location>
</feature>
<dbReference type="Gene3D" id="3.40.630.40">
    <property type="entry name" value="Zn-dependent exopeptidases"/>
    <property type="match status" value="1"/>
</dbReference>
<sequence length="558" mass="62138">MRWNRFWIFLGCAIFLGTILLYATNRPSNGKKQNPPLRTIIIDPGHSAQTPGARGKYSTEEGVVLDVALKLGKLIEENMKDVRVVYTRKTRNALGATLRADLNERAIIANREKGDLFISIHCNSAGPTRRVTGYNTVYVKKGKKKVPVKRAIYATSPSTAKGTETYVWATGKNNAKTESLKESSVIMLDANSEDANSVLDMSDPETFILLNTLRNAYFDHSLRLSTMIEDEFSSVGRISRGARQRDEKGIWVLQATAMPSVLVELGFISNPEEEDYLNSEKGQQESASCIFKAIKKYKDELSRYSAPEDRPQVTPAGESGGSSPVSYRSPKSRSTTTKKPAIAAAKPKPAPKTTTSSRQAAAPRKEEKGNPYKYDIQLLVSDKKYTRDAAIFNKLRGTIRKEQVVMNSKKINKYKYIWGSFRSQAEVNAALRQAKQLGFRKAVLMGQGNQKALAVNTPAPASSNTHTSRQPVSRGTPKYNIQLVVTEKKYTRSAPVFKDLRGTIIRETVVINKKTLNKYIWVDFQTEKEAKVALSKAKKAGFWNAYLISAENNTVATR</sequence>
<keyword evidence="5" id="KW-0472">Membrane</keyword>
<dbReference type="InterPro" id="IPR050695">
    <property type="entry name" value="N-acetylmuramoyl_amidase_3"/>
</dbReference>
<comment type="catalytic activity">
    <reaction evidence="1">
        <text>Hydrolyzes the link between N-acetylmuramoyl residues and L-amino acid residues in certain cell-wall glycopeptides.</text>
        <dbReference type="EC" id="3.5.1.28"/>
    </reaction>
</comment>
<accession>A0ABS7GAY1</accession>
<dbReference type="PANTHER" id="PTHR30404">
    <property type="entry name" value="N-ACETYLMURAMOYL-L-ALANINE AMIDASE"/>
    <property type="match status" value="1"/>
</dbReference>
<evidence type="ECO:0000256" key="4">
    <source>
        <dbReference type="SAM" id="MobiDB-lite"/>
    </source>
</evidence>
<protein>
    <recommendedName>
        <fullName evidence="2">N-acetylmuramoyl-L-alanine amidase</fullName>
        <ecNumber evidence="2">3.5.1.28</ecNumber>
    </recommendedName>
</protein>
<evidence type="ECO:0000256" key="5">
    <source>
        <dbReference type="SAM" id="Phobius"/>
    </source>
</evidence>
<dbReference type="SMART" id="SM00646">
    <property type="entry name" value="Ami_3"/>
    <property type="match status" value="1"/>
</dbReference>
<dbReference type="EMBL" id="JAICCF010000002">
    <property type="protein sequence ID" value="MBW8684819.1"/>
    <property type="molecule type" value="Genomic_DNA"/>
</dbReference>
<proteinExistence type="predicted"/>
<evidence type="ECO:0000313" key="8">
    <source>
        <dbReference type="Proteomes" id="UP000812961"/>
    </source>
</evidence>
<name>A0ABS7GAY1_9BACT</name>
<dbReference type="SUPFAM" id="SSF53187">
    <property type="entry name" value="Zn-dependent exopeptidases"/>
    <property type="match status" value="1"/>
</dbReference>
<keyword evidence="5" id="KW-1133">Transmembrane helix</keyword>
<dbReference type="RefSeq" id="WP_220250030.1">
    <property type="nucleotide sequence ID" value="NZ_JAICCF010000002.1"/>
</dbReference>